<protein>
    <submittedName>
        <fullName evidence="2">Uncharacterized protein</fullName>
    </submittedName>
</protein>
<keyword evidence="1" id="KW-0812">Transmembrane</keyword>
<dbReference type="EMBL" id="UINC01005348">
    <property type="protein sequence ID" value="SVA20754.1"/>
    <property type="molecule type" value="Genomic_DNA"/>
</dbReference>
<dbReference type="AlphaFoldDB" id="A0A381TY48"/>
<sequence>MDYTHSNAIAGLLILACPILYVDM</sequence>
<accession>A0A381TY48</accession>
<gene>
    <name evidence="2" type="ORF">METZ01_LOCUS73608</name>
</gene>
<reference evidence="2" key="1">
    <citation type="submission" date="2018-05" db="EMBL/GenBank/DDBJ databases">
        <authorList>
            <person name="Lanie J.A."/>
            <person name="Ng W.-L."/>
            <person name="Kazmierczak K.M."/>
            <person name="Andrzejewski T.M."/>
            <person name="Davidsen T.M."/>
            <person name="Wayne K.J."/>
            <person name="Tettelin H."/>
            <person name="Glass J.I."/>
            <person name="Rusch D."/>
            <person name="Podicherti R."/>
            <person name="Tsui H.-C.T."/>
            <person name="Winkler M.E."/>
        </authorList>
    </citation>
    <scope>NUCLEOTIDE SEQUENCE</scope>
</reference>
<keyword evidence="1" id="KW-1133">Transmembrane helix</keyword>
<organism evidence="2">
    <name type="scientific">marine metagenome</name>
    <dbReference type="NCBI Taxonomy" id="408172"/>
    <lineage>
        <taxon>unclassified sequences</taxon>
        <taxon>metagenomes</taxon>
        <taxon>ecological metagenomes</taxon>
    </lineage>
</organism>
<keyword evidence="1" id="KW-0472">Membrane</keyword>
<name>A0A381TY48_9ZZZZ</name>
<feature type="transmembrane region" description="Helical" evidence="1">
    <location>
        <begin position="6"/>
        <end position="22"/>
    </location>
</feature>
<proteinExistence type="predicted"/>
<evidence type="ECO:0000256" key="1">
    <source>
        <dbReference type="SAM" id="Phobius"/>
    </source>
</evidence>
<evidence type="ECO:0000313" key="2">
    <source>
        <dbReference type="EMBL" id="SVA20754.1"/>
    </source>
</evidence>